<dbReference type="Pfam" id="PF14244">
    <property type="entry name" value="Retrotran_gag_3"/>
    <property type="match status" value="1"/>
</dbReference>
<protein>
    <recommendedName>
        <fullName evidence="5">Retrotransposon gag domain-containing protein</fullName>
    </recommendedName>
</protein>
<dbReference type="EMBL" id="JBJUIK010000011">
    <property type="protein sequence ID" value="KAL3513994.1"/>
    <property type="molecule type" value="Genomic_DNA"/>
</dbReference>
<evidence type="ECO:0000313" key="4">
    <source>
        <dbReference type="Proteomes" id="UP001630127"/>
    </source>
</evidence>
<comment type="caution">
    <text evidence="3">The sequence shown here is derived from an EMBL/GenBank/DDBJ whole genome shotgun (WGS) entry which is preliminary data.</text>
</comment>
<dbReference type="InterPro" id="IPR005162">
    <property type="entry name" value="Retrotrans_gag_dom"/>
</dbReference>
<evidence type="ECO:0000313" key="3">
    <source>
        <dbReference type="EMBL" id="KAL3513994.1"/>
    </source>
</evidence>
<name>A0ABD2Z4I0_9GENT</name>
<dbReference type="PANTHER" id="PTHR37610">
    <property type="entry name" value="CCHC-TYPE DOMAIN-CONTAINING PROTEIN"/>
    <property type="match status" value="1"/>
</dbReference>
<accession>A0ABD2Z4I0</accession>
<keyword evidence="4" id="KW-1185">Reference proteome</keyword>
<evidence type="ECO:0000259" key="1">
    <source>
        <dbReference type="Pfam" id="PF03732"/>
    </source>
</evidence>
<dbReference type="PANTHER" id="PTHR37610:SF75">
    <property type="entry name" value="RETROTRANSPOSON COPIA-LIKE N-TERMINAL DOMAIN-CONTAINING PROTEIN"/>
    <property type="match status" value="1"/>
</dbReference>
<reference evidence="3 4" key="1">
    <citation type="submission" date="2024-11" db="EMBL/GenBank/DDBJ databases">
        <title>A near-complete genome assembly of Cinchona calisaya.</title>
        <authorList>
            <person name="Lian D.C."/>
            <person name="Zhao X.W."/>
            <person name="Wei L."/>
        </authorList>
    </citation>
    <scope>NUCLEOTIDE SEQUENCE [LARGE SCALE GENOMIC DNA]</scope>
    <source>
        <tissue evidence="3">Nenye</tissue>
    </source>
</reference>
<feature type="domain" description="Retrotransposon gag" evidence="1">
    <location>
        <begin position="256"/>
        <end position="344"/>
    </location>
</feature>
<organism evidence="3 4">
    <name type="scientific">Cinchona calisaya</name>
    <dbReference type="NCBI Taxonomy" id="153742"/>
    <lineage>
        <taxon>Eukaryota</taxon>
        <taxon>Viridiplantae</taxon>
        <taxon>Streptophyta</taxon>
        <taxon>Embryophyta</taxon>
        <taxon>Tracheophyta</taxon>
        <taxon>Spermatophyta</taxon>
        <taxon>Magnoliopsida</taxon>
        <taxon>eudicotyledons</taxon>
        <taxon>Gunneridae</taxon>
        <taxon>Pentapetalae</taxon>
        <taxon>asterids</taxon>
        <taxon>lamiids</taxon>
        <taxon>Gentianales</taxon>
        <taxon>Rubiaceae</taxon>
        <taxon>Cinchonoideae</taxon>
        <taxon>Cinchoneae</taxon>
        <taxon>Cinchona</taxon>
    </lineage>
</organism>
<feature type="domain" description="Retrotransposon Copia-like N-terminal" evidence="2">
    <location>
        <begin position="27"/>
        <end position="71"/>
    </location>
</feature>
<proteinExistence type="predicted"/>
<dbReference type="InterPro" id="IPR029472">
    <property type="entry name" value="Copia-like_N"/>
</dbReference>
<evidence type="ECO:0000259" key="2">
    <source>
        <dbReference type="Pfam" id="PF14244"/>
    </source>
</evidence>
<gene>
    <name evidence="3" type="ORF">ACH5RR_026711</name>
</gene>
<dbReference type="Proteomes" id="UP001630127">
    <property type="component" value="Unassembled WGS sequence"/>
</dbReference>
<dbReference type="AlphaFoldDB" id="A0ABD2Z4I0"/>
<dbReference type="Pfam" id="PF03732">
    <property type="entry name" value="Retrotrans_gag"/>
    <property type="match status" value="1"/>
</dbReference>
<sequence>MTATSRGGSSSRGELNQTTMSLGEDASHHSFQLTSHKLDGRNYLEWAQSVKLAIDGRGKLGHLTGKVKKPEADDPWMSVWQSENSLISAWLINSMELTIGLNIEFDEFRSRVLEKKPLPTLREAFLKLEERKLGGRYKGAHCLLNEELESGQRNRNLPTPPGFYTPDYSKLYQLVGTQKVMERAQKRKNVDTATGTGDDEIHDAEIEVPIINLVHGSRNAASRVDQALNWIAQIENQFKALRFPEDLKVQVVISFSVGDAENWWRSMEPMIDVAENDVTWKEFKEMFLDQYFPRALRKKMQNDFYSLRQTGNMTVLQYANKFIFLGRFCPKVFEDEVKKMDRFEQAMEMRFKLNEGQRSIGKKPSWMIGSSQAARTRQQGNFQNANTRRGPINAKRGKVKQCKTCQKFHREGRIGWKLSMNLNLFSLNAKM</sequence>
<evidence type="ECO:0008006" key="5">
    <source>
        <dbReference type="Google" id="ProtNLM"/>
    </source>
</evidence>